<dbReference type="HOGENOM" id="CLU_119467_0_0_9"/>
<organism evidence="8 9">
    <name type="scientific">Geobacillus genomosp. 3</name>
    <dbReference type="NCBI Taxonomy" id="1921421"/>
    <lineage>
        <taxon>Bacteria</taxon>
        <taxon>Bacillati</taxon>
        <taxon>Bacillota</taxon>
        <taxon>Bacilli</taxon>
        <taxon>Bacillales</taxon>
        <taxon>Anoxybacillaceae</taxon>
        <taxon>Geobacillus</taxon>
    </lineage>
</organism>
<dbReference type="PATRIC" id="fig|1345697.3.peg.2905"/>
<evidence type="ECO:0000313" key="8">
    <source>
        <dbReference type="EMBL" id="AGT33195.1"/>
    </source>
</evidence>
<keyword evidence="3" id="KW-0479">Metal-binding</keyword>
<evidence type="ECO:0000313" key="9">
    <source>
        <dbReference type="Proteomes" id="UP000015500"/>
    </source>
</evidence>
<dbReference type="InterPro" id="IPR020476">
    <property type="entry name" value="Nudix_hydrolase"/>
</dbReference>
<sequence length="155" mass="17805">MHEFRDYYGHRVRLAFTADPFSASPGHVWVICRYGGRWLLTDHPYRGWEFPGGKVEQGERAEEAAVREVMEETGGVVGSLHYLGQYHVEPDIVKTIYFADIARLTERSSYWETNGPVLLEALPADIRADSRFSYLMKDDVLALSLVELRRRGWIG</sequence>
<dbReference type="Proteomes" id="UP000015500">
    <property type="component" value="Chromosome"/>
</dbReference>
<evidence type="ECO:0000256" key="5">
    <source>
        <dbReference type="ARBA" id="ARBA00022842"/>
    </source>
</evidence>
<keyword evidence="5" id="KW-0460">Magnesium</keyword>
<gene>
    <name evidence="8" type="ORF">M493_14785</name>
</gene>
<evidence type="ECO:0000256" key="6">
    <source>
        <dbReference type="RuleBase" id="RU003476"/>
    </source>
</evidence>
<proteinExistence type="inferred from homology"/>
<dbReference type="OrthoDB" id="9131041at2"/>
<evidence type="ECO:0000256" key="3">
    <source>
        <dbReference type="ARBA" id="ARBA00022723"/>
    </source>
</evidence>
<dbReference type="InterPro" id="IPR000086">
    <property type="entry name" value="NUDIX_hydrolase_dom"/>
</dbReference>
<dbReference type="GO" id="GO:0005737">
    <property type="term" value="C:cytoplasm"/>
    <property type="evidence" value="ECO:0007669"/>
    <property type="project" value="TreeGrafter"/>
</dbReference>
<dbReference type="NCBIfam" id="TIGR02705">
    <property type="entry name" value="nudix_YtkD"/>
    <property type="match status" value="1"/>
</dbReference>
<dbReference type="RefSeq" id="WP_020960985.1">
    <property type="nucleotide sequence ID" value="NC_022080.4"/>
</dbReference>
<dbReference type="InterPro" id="IPR014078">
    <property type="entry name" value="Nudix_YtkD"/>
</dbReference>
<dbReference type="Gene3D" id="3.90.79.10">
    <property type="entry name" value="Nucleoside Triphosphate Pyrophosphohydrolase"/>
    <property type="match status" value="1"/>
</dbReference>
<dbReference type="AlphaFoldDB" id="S5ZFR3"/>
<dbReference type="PROSITE" id="PS00893">
    <property type="entry name" value="NUDIX_BOX"/>
    <property type="match status" value="1"/>
</dbReference>
<dbReference type="STRING" id="1921421.M493_14785"/>
<dbReference type="KEGG" id="gjf:M493_14785"/>
<dbReference type="SUPFAM" id="SSF55811">
    <property type="entry name" value="Nudix"/>
    <property type="match status" value="1"/>
</dbReference>
<feature type="domain" description="Nudix hydrolase" evidence="7">
    <location>
        <begin position="11"/>
        <end position="155"/>
    </location>
</feature>
<dbReference type="InterPro" id="IPR015797">
    <property type="entry name" value="NUDIX_hydrolase-like_dom_sf"/>
</dbReference>
<dbReference type="PRINTS" id="PR00502">
    <property type="entry name" value="NUDIXFAMILY"/>
</dbReference>
<protein>
    <submittedName>
        <fullName evidence="8">7,8-dihydro-8-oxoguanine-triphosphatase</fullName>
    </submittedName>
</protein>
<name>S5ZFR3_GEOG3</name>
<dbReference type="PANTHER" id="PTHR43758:SF8">
    <property type="entry name" value="8-OXO-DGTP DIPHOSPHATASE YTKD-RELATED"/>
    <property type="match status" value="1"/>
</dbReference>
<evidence type="ECO:0000256" key="1">
    <source>
        <dbReference type="ARBA" id="ARBA00001946"/>
    </source>
</evidence>
<dbReference type="GO" id="GO:0046872">
    <property type="term" value="F:metal ion binding"/>
    <property type="evidence" value="ECO:0007669"/>
    <property type="project" value="UniProtKB-KW"/>
</dbReference>
<comment type="similarity">
    <text evidence="2 6">Belongs to the Nudix hydrolase family.</text>
</comment>
<dbReference type="GO" id="GO:0016818">
    <property type="term" value="F:hydrolase activity, acting on acid anhydrides, in phosphorus-containing anhydrides"/>
    <property type="evidence" value="ECO:0007669"/>
    <property type="project" value="TreeGrafter"/>
</dbReference>
<comment type="cofactor">
    <cofactor evidence="1">
        <name>Mg(2+)</name>
        <dbReference type="ChEBI" id="CHEBI:18420"/>
    </cofactor>
</comment>
<dbReference type="PANTHER" id="PTHR43758">
    <property type="entry name" value="7,8-DIHYDRO-8-OXOGUANINE TRIPHOSPHATASE"/>
    <property type="match status" value="1"/>
</dbReference>
<accession>S5ZFR3</accession>
<keyword evidence="4 6" id="KW-0378">Hydrolase</keyword>
<dbReference type="PROSITE" id="PS51462">
    <property type="entry name" value="NUDIX"/>
    <property type="match status" value="1"/>
</dbReference>
<evidence type="ECO:0000256" key="4">
    <source>
        <dbReference type="ARBA" id="ARBA00022801"/>
    </source>
</evidence>
<keyword evidence="9" id="KW-1185">Reference proteome</keyword>
<dbReference type="CDD" id="cd04665">
    <property type="entry name" value="NUDIX_RppH"/>
    <property type="match status" value="1"/>
</dbReference>
<dbReference type="InterPro" id="IPR020084">
    <property type="entry name" value="NUDIX_hydrolase_CS"/>
</dbReference>
<reference evidence="8 9" key="1">
    <citation type="journal article" date="2014" name="Genome Announc.">
        <title>Complete Genome Sequence of the Thermophilic Polychlorinated Biphenyl Degrader Geobacillus sp. Strain JF8 (NBRC 109937).</title>
        <authorList>
            <person name="Shintani M."/>
            <person name="Ohtsubo Y."/>
            <person name="Fukuda K."/>
            <person name="Hosoyama A."/>
            <person name="Ohji S."/>
            <person name="Yamazoe A."/>
            <person name="Fujita N."/>
            <person name="Nagata Y."/>
            <person name="Tsuda M."/>
            <person name="Hatta T."/>
            <person name="Kimbara K."/>
        </authorList>
    </citation>
    <scope>NUCLEOTIDE SEQUENCE [LARGE SCALE GENOMIC DNA]</scope>
    <source>
        <strain evidence="8 9">JF8</strain>
    </source>
</reference>
<dbReference type="Pfam" id="PF00293">
    <property type="entry name" value="NUDIX"/>
    <property type="match status" value="1"/>
</dbReference>
<evidence type="ECO:0000256" key="2">
    <source>
        <dbReference type="ARBA" id="ARBA00005582"/>
    </source>
</evidence>
<evidence type="ECO:0000259" key="7">
    <source>
        <dbReference type="PROSITE" id="PS51462"/>
    </source>
</evidence>
<dbReference type="EMBL" id="CP006254">
    <property type="protein sequence ID" value="AGT33195.1"/>
    <property type="molecule type" value="Genomic_DNA"/>
</dbReference>